<dbReference type="SMART" id="SM00490">
    <property type="entry name" value="HELICc"/>
    <property type="match status" value="1"/>
</dbReference>
<feature type="short sequence motif" description="Q motif" evidence="6">
    <location>
        <begin position="2"/>
        <end position="30"/>
    </location>
</feature>
<dbReference type="PANTHER" id="PTHR47959:SF13">
    <property type="entry name" value="ATP-DEPENDENT RNA HELICASE RHLE"/>
    <property type="match status" value="1"/>
</dbReference>
<dbReference type="GO" id="GO:0004386">
    <property type="term" value="F:helicase activity"/>
    <property type="evidence" value="ECO:0007669"/>
    <property type="project" value="UniProtKB-KW"/>
</dbReference>
<evidence type="ECO:0000259" key="8">
    <source>
        <dbReference type="PROSITE" id="PS51192"/>
    </source>
</evidence>
<dbReference type="Pfam" id="PF00271">
    <property type="entry name" value="Helicase_C"/>
    <property type="match status" value="1"/>
</dbReference>
<dbReference type="InterPro" id="IPR050079">
    <property type="entry name" value="DEAD_box_RNA_helicase"/>
</dbReference>
<organism evidence="11 12">
    <name type="scientific">Microvirga terricola</name>
    <dbReference type="NCBI Taxonomy" id="2719797"/>
    <lineage>
        <taxon>Bacteria</taxon>
        <taxon>Pseudomonadati</taxon>
        <taxon>Pseudomonadota</taxon>
        <taxon>Alphaproteobacteria</taxon>
        <taxon>Hyphomicrobiales</taxon>
        <taxon>Methylobacteriaceae</taxon>
        <taxon>Microvirga</taxon>
    </lineage>
</organism>
<evidence type="ECO:0000256" key="1">
    <source>
        <dbReference type="ARBA" id="ARBA00022741"/>
    </source>
</evidence>
<accession>A0ABX0VBF9</accession>
<evidence type="ECO:0000256" key="3">
    <source>
        <dbReference type="ARBA" id="ARBA00022806"/>
    </source>
</evidence>
<protein>
    <submittedName>
        <fullName evidence="11">DEAD/DEAH box helicase</fullName>
    </submittedName>
</protein>
<dbReference type="InterPro" id="IPR014001">
    <property type="entry name" value="Helicase_ATP-bd"/>
</dbReference>
<comment type="caution">
    <text evidence="11">The sequence shown here is derived from an EMBL/GenBank/DDBJ whole genome shotgun (WGS) entry which is preliminary data.</text>
</comment>
<sequence>MTLFTDFGLAQPILKALAAEGYEKPTPIQAQTIPYAMEGRDVCGIAQTGTGKTAAFALPILHRLSQSPKPRQRKSARVLVLSPTRELSGQIADSFRAYGRNLRLTTTVVFGGVTISRHEKELANGVDVLVATPGRLLDLIDRRSLSLRDIEILVLDEADQMLDLGFIHALKRIVTLLPKDRQSLFFSATMPKTISTLAESFLRNPAHVAVTPVATTAERVEQSVMFVSTGRKQALLEVVLRDQSIDRVLVFTRTKHGADKVVRSLDKAGIVSAAIHGNKSQPQREKALAAFRAGTCRVLVATDIAARGIDVEGVSHVVNYDLPNVPESYVHRIGRTARAGATGLAISFCNDEERAYLRDIEKLTRLQVPVMPLPEGFSAGPMGGEAAEPRREQQRGRPAGHSRGHQGHGQPRNTDPNAERGPKRRRHRGPKPANAGQPNGGQRPAQAQPAQGQRKPQGQPAQKRSEHRGDGAQVAWLDKGPRRR</sequence>
<dbReference type="InterPro" id="IPR027417">
    <property type="entry name" value="P-loop_NTPase"/>
</dbReference>
<dbReference type="Gene3D" id="3.40.50.300">
    <property type="entry name" value="P-loop containing nucleotide triphosphate hydrolases"/>
    <property type="match status" value="2"/>
</dbReference>
<dbReference type="Proteomes" id="UP000707352">
    <property type="component" value="Unassembled WGS sequence"/>
</dbReference>
<gene>
    <name evidence="11" type="ORF">HB375_09425</name>
</gene>
<keyword evidence="12" id="KW-1185">Reference proteome</keyword>
<keyword evidence="4" id="KW-0067">ATP-binding</keyword>
<keyword evidence="1" id="KW-0547">Nucleotide-binding</keyword>
<feature type="domain" description="Helicase ATP-binding" evidence="8">
    <location>
        <begin position="33"/>
        <end position="208"/>
    </location>
</feature>
<dbReference type="CDD" id="cd18787">
    <property type="entry name" value="SF2_C_DEAD"/>
    <property type="match status" value="1"/>
</dbReference>
<evidence type="ECO:0000256" key="2">
    <source>
        <dbReference type="ARBA" id="ARBA00022801"/>
    </source>
</evidence>
<dbReference type="InterPro" id="IPR014014">
    <property type="entry name" value="RNA_helicase_DEAD_Q_motif"/>
</dbReference>
<evidence type="ECO:0000256" key="6">
    <source>
        <dbReference type="PROSITE-ProRule" id="PRU00552"/>
    </source>
</evidence>
<evidence type="ECO:0000259" key="10">
    <source>
        <dbReference type="PROSITE" id="PS51195"/>
    </source>
</evidence>
<feature type="domain" description="Helicase C-terminal" evidence="9">
    <location>
        <begin position="231"/>
        <end position="379"/>
    </location>
</feature>
<feature type="compositionally biased region" description="Low complexity" evidence="7">
    <location>
        <begin position="431"/>
        <end position="462"/>
    </location>
</feature>
<comment type="similarity">
    <text evidence="5">Belongs to the DEAD box helicase family.</text>
</comment>
<proteinExistence type="inferred from homology"/>
<dbReference type="InterPro" id="IPR044742">
    <property type="entry name" value="DEAD/DEAH_RhlB"/>
</dbReference>
<keyword evidence="2" id="KW-0378">Hydrolase</keyword>
<dbReference type="SUPFAM" id="SSF52540">
    <property type="entry name" value="P-loop containing nucleoside triphosphate hydrolases"/>
    <property type="match status" value="1"/>
</dbReference>
<dbReference type="CDD" id="cd00268">
    <property type="entry name" value="DEADc"/>
    <property type="match status" value="1"/>
</dbReference>
<evidence type="ECO:0000256" key="7">
    <source>
        <dbReference type="SAM" id="MobiDB-lite"/>
    </source>
</evidence>
<evidence type="ECO:0000256" key="5">
    <source>
        <dbReference type="ARBA" id="ARBA00038437"/>
    </source>
</evidence>
<dbReference type="InterPro" id="IPR001650">
    <property type="entry name" value="Helicase_C-like"/>
</dbReference>
<dbReference type="Pfam" id="PF00270">
    <property type="entry name" value="DEAD"/>
    <property type="match status" value="1"/>
</dbReference>
<reference evidence="11 12" key="1">
    <citation type="submission" date="2020-03" db="EMBL/GenBank/DDBJ databases">
        <title>The genome sequence of Microvirga sp. c23x22.</title>
        <authorList>
            <person name="Zhang X."/>
        </authorList>
    </citation>
    <scope>NUCLEOTIDE SEQUENCE [LARGE SCALE GENOMIC DNA]</scope>
    <source>
        <strain evidence="12">c23x22</strain>
    </source>
</reference>
<dbReference type="PANTHER" id="PTHR47959">
    <property type="entry name" value="ATP-DEPENDENT RNA HELICASE RHLE-RELATED"/>
    <property type="match status" value="1"/>
</dbReference>
<dbReference type="InterPro" id="IPR011545">
    <property type="entry name" value="DEAD/DEAH_box_helicase_dom"/>
</dbReference>
<evidence type="ECO:0000256" key="4">
    <source>
        <dbReference type="ARBA" id="ARBA00022840"/>
    </source>
</evidence>
<evidence type="ECO:0000313" key="12">
    <source>
        <dbReference type="Proteomes" id="UP000707352"/>
    </source>
</evidence>
<dbReference type="PROSITE" id="PS51192">
    <property type="entry name" value="HELICASE_ATP_BIND_1"/>
    <property type="match status" value="1"/>
</dbReference>
<feature type="region of interest" description="Disordered" evidence="7">
    <location>
        <begin position="372"/>
        <end position="484"/>
    </location>
</feature>
<evidence type="ECO:0000313" key="11">
    <source>
        <dbReference type="EMBL" id="NIX76833.1"/>
    </source>
</evidence>
<evidence type="ECO:0000259" key="9">
    <source>
        <dbReference type="PROSITE" id="PS51194"/>
    </source>
</evidence>
<dbReference type="RefSeq" id="WP_167672745.1">
    <property type="nucleotide sequence ID" value="NZ_JAATJS010000003.1"/>
</dbReference>
<name>A0ABX0VBF9_9HYPH</name>
<keyword evidence="3 11" id="KW-0347">Helicase</keyword>
<dbReference type="EMBL" id="JAATJS010000003">
    <property type="protein sequence ID" value="NIX76833.1"/>
    <property type="molecule type" value="Genomic_DNA"/>
</dbReference>
<dbReference type="SMART" id="SM00487">
    <property type="entry name" value="DEXDc"/>
    <property type="match status" value="1"/>
</dbReference>
<dbReference type="PROSITE" id="PS51194">
    <property type="entry name" value="HELICASE_CTER"/>
    <property type="match status" value="1"/>
</dbReference>
<feature type="domain" description="DEAD-box RNA helicase Q" evidence="10">
    <location>
        <begin position="2"/>
        <end position="30"/>
    </location>
</feature>
<dbReference type="PROSITE" id="PS51195">
    <property type="entry name" value="Q_MOTIF"/>
    <property type="match status" value="1"/>
</dbReference>